<dbReference type="Pfam" id="PF11088">
    <property type="entry name" value="RL11D"/>
    <property type="match status" value="1"/>
</dbReference>
<gene>
    <name evidence="1" type="primary">RL6</name>
</gene>
<dbReference type="InterPro" id="IPR024349">
    <property type="entry name" value="HHV5_RL5A/RL6"/>
</dbReference>
<organismHost>
    <name type="scientific">Homo sapiens</name>
    <name type="common">Human</name>
    <dbReference type="NCBI Taxonomy" id="9606"/>
</organismHost>
<protein>
    <submittedName>
        <fullName evidence="1">Protein RL6</fullName>
    </submittedName>
</protein>
<evidence type="ECO:0000313" key="1">
    <source>
        <dbReference type="EMBL" id="AMJ53034.2"/>
    </source>
</evidence>
<reference evidence="1" key="2">
    <citation type="submission" date="2017-01" db="EMBL/GenBank/DDBJ databases">
        <authorList>
            <person name="Mah S.A."/>
            <person name="Swanson W.J."/>
            <person name="Moy G.W."/>
            <person name="Vacquier V.D."/>
        </authorList>
    </citation>
    <scope>NUCLEOTIDE SEQUENCE</scope>
    <source>
        <strain evidence="1">NL/Rot4/Nasal/2012</strain>
    </source>
</reference>
<reference evidence="1" key="1">
    <citation type="journal article" date="2016" name="Virus Evol.">
        <title>Islands of linkage in an ocean of pervasive recombination reveals two-speed evolution of human cytomegalovirus genomes.</title>
        <authorList>
            <person name="Lassalle F."/>
            <person name="Depledge D.P."/>
            <person name="Reeves M.B."/>
            <person name="Brown A.C."/>
            <person name="Christiansen M.T."/>
            <person name="Tutill H.J."/>
            <person name="Williams R.J."/>
            <person name="Einer-Jensen K."/>
            <person name="Holdstock J."/>
            <person name="Atkinson C."/>
            <person name="Brown J.R."/>
            <person name="van Loenen F.B."/>
            <person name="Clark D.A."/>
            <person name="Griffiths P.D."/>
            <person name="Verjans G.M.G.M."/>
            <person name="Schutten M."/>
            <person name="Milne R.S.B."/>
            <person name="Balloux F."/>
            <person name="Breuer J."/>
        </authorList>
    </citation>
    <scope>NUCLEOTIDE SEQUENCE</scope>
    <source>
        <strain evidence="1">NL/Rot4/Nasal/2012</strain>
    </source>
</reference>
<feature type="non-terminal residue" evidence="1">
    <location>
        <position position="1"/>
    </location>
</feature>
<sequence length="118" mass="13084">VLIACLAMTLIYVDADNTRNELKATTGSNFTITHRKDPLTTKWKTVFGDNGDQWLCNVTGIGNATVNSNATICVSSCGHNTLDLCNLKSEDSGFFDLSRWFGENMDEYSGDVWHLEVK</sequence>
<accession>A0A126N8D5</accession>
<proteinExistence type="predicted"/>
<name>A0A126N8D5_HCMV</name>
<organism evidence="1">
    <name type="scientific">Human cytomegalovirus</name>
    <name type="common">HHV-5</name>
    <name type="synonym">Human herpesvirus 5</name>
    <dbReference type="NCBI Taxonomy" id="10359"/>
    <lineage>
        <taxon>Viruses</taxon>
        <taxon>Duplodnaviria</taxon>
        <taxon>Heunggongvirae</taxon>
        <taxon>Peploviricota</taxon>
        <taxon>Herviviricetes</taxon>
        <taxon>Herpesvirales</taxon>
        <taxon>Orthoherpesviridae</taxon>
        <taxon>Betaherpesvirinae</taxon>
        <taxon>Cytomegalovirus</taxon>
        <taxon>Cytomegalovirus humanbeta5</taxon>
    </lineage>
</organism>
<dbReference type="EMBL" id="KT726943">
    <property type="protein sequence ID" value="AMJ53034.2"/>
    <property type="molecule type" value="Genomic_DNA"/>
</dbReference>